<dbReference type="PANTHER" id="PTHR46082">
    <property type="entry name" value="ATP/GTP-BINDING PROTEIN-RELATED"/>
    <property type="match status" value="1"/>
</dbReference>
<keyword evidence="3" id="KW-1185">Reference proteome</keyword>
<proteinExistence type="predicted"/>
<protein>
    <submittedName>
        <fullName evidence="2">Serine threonine phosphatase</fullName>
    </submittedName>
</protein>
<dbReference type="SUPFAM" id="SSF48452">
    <property type="entry name" value="TPR-like"/>
    <property type="match status" value="1"/>
</dbReference>
<name>A0A395NX24_TRIAR</name>
<sequence length="1140" mass="128565">MADASTASEPNKQTVAVSVNHCLESFQQCLLRASYVHPRELSLVEDQVARFSTWMRGIGVFAPGRASMDHRLRYAPEVQSVAIGLLESLNYRIQSCSKALDVLARDLAANISSAPNETIGRSFGEIAVEISHLNKMSNMIRRASKETQILKAGDFRIKDDEGNDVEPLLLLHFARHIGDRFPNISDTLQQRLANAMLLRRKRILQRRYRQGNAAIQLEETATKVSISFPDSRQPGTSTQGNLLQKVDYDTGKTKAMIAPSLIKSATTLQPNKFKAAASSPSVVSATETVALGNHETLNFPPAPGLASKRKYEQLKSKRLAAHQAEIHKLDELCATLDSTDEKAALSMSQKIAEDRISAEEKLKDILKWIGHLHEHGQRWRCSSHRELDPFSTRDEYMRHMREVHDTKLSDAKLRVLANRNTRKPPKLFLSCPLCGVDEAEVDTRLEDHIAGHLRSLAPKSLPSYQDDIPDDAGNETDNSGNPQSRSRSTVNNLFNDDDVLHVGAGYFEDDGKPQVAENESTNFLGNVHFNLDESHKDAWTSWMADWNSDRLLSLRIDDDPILQSMQQTRMIDSMRIQMDKQKRYLSNAPGDEAIDRNDTISSSDEESPPMHEHQSSTRSRDGHGRSSADEEEALRCGRERQERQERRAEKQREEEEERQRRIRLRIAKANAEIDKRPSQQINDGMDEPDISDSLGGVSLNDLQVEDHHRKQGIRILIRPLIKLPNFRLSGDDNCQWLALRADVTSPDQPKQKVLVVTQTHKDIKFSIKIPGSTANDSSRPPLWCEMYYDPASHYVILLNRSDVPVAISRVFNGIVAGSLPSDGHMINPNLAKSLEPGTFRIRVGDIQMLEFRILEKHSITHEQPSHSDEFDASQPVAKIAIGHSVSGIDEPNTREGDDQAQPSPNTKGERAYMTDSSPTYTGRGELPPPSGQEPEAISDGLGSRILKPNRVEVESQLDESRRLSELATTYGDQGRWDEAEKLQVQVMESRKAILGGDHPETLDIMSYLALNFYEQGRWKEAEKLQTQAMEDYQKILGKDHPSSLDAMANLAVTFGHQGRWKEAEEIQTLMVEEERKVFGEYHYRTLRSMSTLAVTLKQLGRDADAIVWMENCHRGRQQHLGPEHPDTLSVKEILDKWRHN</sequence>
<comment type="caution">
    <text evidence="2">The sequence shown here is derived from an EMBL/GenBank/DDBJ whole genome shotgun (WGS) entry which is preliminary data.</text>
</comment>
<feature type="compositionally biased region" description="Basic and acidic residues" evidence="1">
    <location>
        <begin position="949"/>
        <end position="960"/>
    </location>
</feature>
<dbReference type="Pfam" id="PF13424">
    <property type="entry name" value="TPR_12"/>
    <property type="match status" value="1"/>
</dbReference>
<evidence type="ECO:0000313" key="2">
    <source>
        <dbReference type="EMBL" id="RFU80041.1"/>
    </source>
</evidence>
<feature type="region of interest" description="Disordered" evidence="1">
    <location>
        <begin position="586"/>
        <end position="657"/>
    </location>
</feature>
<dbReference type="InterPro" id="IPR053137">
    <property type="entry name" value="NLR-like"/>
</dbReference>
<evidence type="ECO:0000313" key="3">
    <source>
        <dbReference type="Proteomes" id="UP000266272"/>
    </source>
</evidence>
<feature type="region of interest" description="Disordered" evidence="1">
    <location>
        <begin position="460"/>
        <end position="491"/>
    </location>
</feature>
<gene>
    <name evidence="2" type="ORF">TARUN_2159</name>
</gene>
<dbReference type="Pfam" id="PF13374">
    <property type="entry name" value="TPR_10"/>
    <property type="match status" value="2"/>
</dbReference>
<dbReference type="AlphaFoldDB" id="A0A395NX24"/>
<accession>A0A395NX24</accession>
<reference evidence="2 3" key="1">
    <citation type="journal article" date="2018" name="PLoS Pathog.">
        <title>Evolution of structural diversity of trichothecenes, a family of toxins produced by plant pathogenic and entomopathogenic fungi.</title>
        <authorList>
            <person name="Proctor R.H."/>
            <person name="McCormick S.P."/>
            <person name="Kim H.S."/>
            <person name="Cardoza R.E."/>
            <person name="Stanley A.M."/>
            <person name="Lindo L."/>
            <person name="Kelly A."/>
            <person name="Brown D.W."/>
            <person name="Lee T."/>
            <person name="Vaughan M.M."/>
            <person name="Alexander N.J."/>
            <person name="Busman M."/>
            <person name="Gutierrez S."/>
        </authorList>
    </citation>
    <scope>NUCLEOTIDE SEQUENCE [LARGE SCALE GENOMIC DNA]</scope>
    <source>
        <strain evidence="2 3">IBT 40837</strain>
    </source>
</reference>
<dbReference type="EMBL" id="PXOA01000127">
    <property type="protein sequence ID" value="RFU80041.1"/>
    <property type="molecule type" value="Genomic_DNA"/>
</dbReference>
<evidence type="ECO:0000256" key="1">
    <source>
        <dbReference type="SAM" id="MobiDB-lite"/>
    </source>
</evidence>
<feature type="compositionally biased region" description="Polar residues" evidence="1">
    <location>
        <begin position="475"/>
        <end position="491"/>
    </location>
</feature>
<feature type="region of interest" description="Disordered" evidence="1">
    <location>
        <begin position="886"/>
        <end position="960"/>
    </location>
</feature>
<feature type="compositionally biased region" description="Basic and acidic residues" evidence="1">
    <location>
        <begin position="608"/>
        <end position="657"/>
    </location>
</feature>
<organism evidence="2 3">
    <name type="scientific">Trichoderma arundinaceum</name>
    <dbReference type="NCBI Taxonomy" id="490622"/>
    <lineage>
        <taxon>Eukaryota</taxon>
        <taxon>Fungi</taxon>
        <taxon>Dikarya</taxon>
        <taxon>Ascomycota</taxon>
        <taxon>Pezizomycotina</taxon>
        <taxon>Sordariomycetes</taxon>
        <taxon>Hypocreomycetidae</taxon>
        <taxon>Hypocreales</taxon>
        <taxon>Hypocreaceae</taxon>
        <taxon>Trichoderma</taxon>
    </lineage>
</organism>
<dbReference type="STRING" id="490622.A0A395NX24"/>
<dbReference type="OrthoDB" id="20872at2759"/>
<dbReference type="Gene3D" id="1.25.40.10">
    <property type="entry name" value="Tetratricopeptide repeat domain"/>
    <property type="match status" value="1"/>
</dbReference>
<dbReference type="Proteomes" id="UP000266272">
    <property type="component" value="Unassembled WGS sequence"/>
</dbReference>
<dbReference type="PANTHER" id="PTHR46082:SF11">
    <property type="entry name" value="AAA+ ATPASE DOMAIN-CONTAINING PROTEIN-RELATED"/>
    <property type="match status" value="1"/>
</dbReference>
<dbReference type="InterPro" id="IPR011990">
    <property type="entry name" value="TPR-like_helical_dom_sf"/>
</dbReference>